<keyword evidence="7 13" id="KW-0067">ATP-binding</keyword>
<dbReference type="PANTHER" id="PTHR43289:SF34">
    <property type="entry name" value="SERINE_THREONINE-PROTEIN KINASE YBDM-RELATED"/>
    <property type="match status" value="1"/>
</dbReference>
<keyword evidence="15" id="KW-0472">Membrane</keyword>
<accession>A0A9X1VDJ6</accession>
<evidence type="ECO:0000313" key="19">
    <source>
        <dbReference type="Proteomes" id="UP001139263"/>
    </source>
</evidence>
<dbReference type="PROSITE" id="PS00107">
    <property type="entry name" value="PROTEIN_KINASE_ATP"/>
    <property type="match status" value="1"/>
</dbReference>
<feature type="domain" description="PASTA" evidence="17">
    <location>
        <begin position="356"/>
        <end position="426"/>
    </location>
</feature>
<dbReference type="PROSITE" id="PS50011">
    <property type="entry name" value="PROTEIN_KINASE_DOM"/>
    <property type="match status" value="1"/>
</dbReference>
<dbReference type="GO" id="GO:0005524">
    <property type="term" value="F:ATP binding"/>
    <property type="evidence" value="ECO:0007669"/>
    <property type="project" value="UniProtKB-UniRule"/>
</dbReference>
<evidence type="ECO:0000256" key="4">
    <source>
        <dbReference type="ARBA" id="ARBA00022679"/>
    </source>
</evidence>
<dbReference type="NCBIfam" id="NF033483">
    <property type="entry name" value="PknB_PASTA_kin"/>
    <property type="match status" value="1"/>
</dbReference>
<dbReference type="EC" id="2.7.11.1" evidence="1"/>
<dbReference type="PROSITE" id="PS00108">
    <property type="entry name" value="PROTEIN_KINASE_ST"/>
    <property type="match status" value="1"/>
</dbReference>
<evidence type="ECO:0000256" key="6">
    <source>
        <dbReference type="ARBA" id="ARBA00022777"/>
    </source>
</evidence>
<dbReference type="AlphaFoldDB" id="A0A9X1VDJ6"/>
<feature type="region of interest" description="Disordered" evidence="14">
    <location>
        <begin position="453"/>
        <end position="473"/>
    </location>
</feature>
<dbReference type="EMBL" id="JALBUF010000009">
    <property type="protein sequence ID" value="MCI0184168.1"/>
    <property type="molecule type" value="Genomic_DNA"/>
</dbReference>
<evidence type="ECO:0000256" key="3">
    <source>
        <dbReference type="ARBA" id="ARBA00022544"/>
    </source>
</evidence>
<evidence type="ECO:0000256" key="8">
    <source>
        <dbReference type="ARBA" id="ARBA00022968"/>
    </source>
</evidence>
<dbReference type="CDD" id="cd14014">
    <property type="entry name" value="STKc_PknB_like"/>
    <property type="match status" value="1"/>
</dbReference>
<keyword evidence="4 18" id="KW-0808">Transferase</keyword>
<evidence type="ECO:0000259" key="17">
    <source>
        <dbReference type="PROSITE" id="PS51178"/>
    </source>
</evidence>
<evidence type="ECO:0000259" key="16">
    <source>
        <dbReference type="PROSITE" id="PS50011"/>
    </source>
</evidence>
<evidence type="ECO:0000256" key="7">
    <source>
        <dbReference type="ARBA" id="ARBA00022840"/>
    </source>
</evidence>
<dbReference type="RefSeq" id="WP_241715581.1">
    <property type="nucleotide sequence ID" value="NZ_JALBUF010000009.1"/>
</dbReference>
<organism evidence="18 19">
    <name type="scientific">Sulfoacidibacillus ferrooxidans</name>
    <dbReference type="NCBI Taxonomy" id="2005001"/>
    <lineage>
        <taxon>Bacteria</taxon>
        <taxon>Bacillati</taxon>
        <taxon>Bacillota</taxon>
        <taxon>Bacilli</taxon>
        <taxon>Bacillales</taxon>
        <taxon>Alicyclobacillaceae</taxon>
        <taxon>Sulfoacidibacillus</taxon>
    </lineage>
</organism>
<feature type="region of interest" description="Disordered" evidence="14">
    <location>
        <begin position="647"/>
        <end position="675"/>
    </location>
</feature>
<comment type="caution">
    <text evidence="18">The sequence shown here is derived from an EMBL/GenBank/DDBJ whole genome shotgun (WGS) entry which is preliminary data.</text>
</comment>
<feature type="binding site" evidence="13">
    <location>
        <position position="39"/>
    </location>
    <ligand>
        <name>ATP</name>
        <dbReference type="ChEBI" id="CHEBI:30616"/>
    </ligand>
</feature>
<evidence type="ECO:0000256" key="12">
    <source>
        <dbReference type="ARBA" id="ARBA00070041"/>
    </source>
</evidence>
<evidence type="ECO:0000256" key="13">
    <source>
        <dbReference type="PROSITE-ProRule" id="PRU10141"/>
    </source>
</evidence>
<evidence type="ECO:0000256" key="5">
    <source>
        <dbReference type="ARBA" id="ARBA00022741"/>
    </source>
</evidence>
<feature type="domain" description="PASTA" evidence="17">
    <location>
        <begin position="499"/>
        <end position="566"/>
    </location>
</feature>
<dbReference type="SMART" id="SM00740">
    <property type="entry name" value="PASTA"/>
    <property type="match status" value="3"/>
</dbReference>
<dbReference type="GO" id="GO:0004674">
    <property type="term" value="F:protein serine/threonine kinase activity"/>
    <property type="evidence" value="ECO:0007669"/>
    <property type="project" value="UniProtKB-KW"/>
</dbReference>
<proteinExistence type="predicted"/>
<dbReference type="GO" id="GO:0009847">
    <property type="term" value="P:spore germination"/>
    <property type="evidence" value="ECO:0007669"/>
    <property type="project" value="UniProtKB-ARBA"/>
</dbReference>
<comment type="subcellular location">
    <subcellularLocation>
        <location evidence="11">Spore membrane</location>
        <topology evidence="11">Single-pass type II membrane protein</topology>
    </subcellularLocation>
</comment>
<feature type="domain" description="PASTA" evidence="17">
    <location>
        <begin position="427"/>
        <end position="498"/>
    </location>
</feature>
<dbReference type="GO" id="GO:0071224">
    <property type="term" value="P:cellular response to peptidoglycan"/>
    <property type="evidence" value="ECO:0007669"/>
    <property type="project" value="UniProtKB-ARBA"/>
</dbReference>
<feature type="transmembrane region" description="Helical" evidence="15">
    <location>
        <begin position="330"/>
        <end position="355"/>
    </location>
</feature>
<evidence type="ECO:0000256" key="10">
    <source>
        <dbReference type="ARBA" id="ARBA00048679"/>
    </source>
</evidence>
<sequence length="675" mass="71712">MTERTLGGRYQILERIGGGGMAIVYRGMDVLLRRPVAIKTLRSEYALDMDFVRRFKREAQAAASLSHPSVVNIYDVGQDEEIHYIVMEYVDGKTLKQVIEERAPLPVDEAVEIARQICEALAHAHEHHIIHRDVKPHNILISKAGRVKVTDFGIARAMSTNTITHNSSTVLGSVHYFSPEQARGALADAKSDVYSLGIVLYEMLTGKLPFSGETPISVALKHLQESFIEPRILAPRIPQSVENIVLRALMKDPRERYQSVRAMADDLERALLLPDVPKFISTAQSFDDSPSIQIPIIASDAFVPHNTSDEAVEQLEEPPRSLKRKILTTLAWIFGFGALVVLAAVAAIYIVVTYLRVPTVQMPNVVGMPYMQARSELITHGFDAGKIHEVLDSKSTSKVAQGDVESQSPATGMVQATQDITLTVKSGSAQMTMPPLVGYSESEAEQRLNDMGVPSGNISIQSVPSSSVPSNQVISTTPASGASIATNSSQQITLVVSSGTQSAAVPNVQGQSVSNASSMLKSDGFAVGQVTNTPSSTVPSGQVISQSPLPGQQAVAGSAVNLTVSSGEPAGSTLVTANVNVSLPPGTALPATVKIVVTDVLGTRTAVDTSQSTAQASYAVQVTTTPSHPAQIDVYENGQLIGNDEVNGNQVTANGGAGPAQNNPAPPNPGKGKNN</sequence>
<keyword evidence="6 18" id="KW-0418">Kinase</keyword>
<dbReference type="InterPro" id="IPR005543">
    <property type="entry name" value="PASTA_dom"/>
</dbReference>
<dbReference type="Proteomes" id="UP001139263">
    <property type="component" value="Unassembled WGS sequence"/>
</dbReference>
<dbReference type="FunFam" id="3.30.200.20:FF:000035">
    <property type="entry name" value="Serine/threonine protein kinase Stk1"/>
    <property type="match status" value="1"/>
</dbReference>
<reference evidence="18" key="1">
    <citation type="submission" date="2022-03" db="EMBL/GenBank/DDBJ databases">
        <title>Draft Genome Sequence of Firmicute Strain S0AB, a Heterotrophic Iron/Sulfur-Oxidizing Extreme Acidophile.</title>
        <authorList>
            <person name="Vergara E."/>
            <person name="Pakostova E."/>
            <person name="Johnson D.B."/>
            <person name="Holmes D.S."/>
        </authorList>
    </citation>
    <scope>NUCLEOTIDE SEQUENCE</scope>
    <source>
        <strain evidence="18">S0AB</strain>
    </source>
</reference>
<evidence type="ECO:0000256" key="9">
    <source>
        <dbReference type="ARBA" id="ARBA00047899"/>
    </source>
</evidence>
<comment type="catalytic activity">
    <reaction evidence="10">
        <text>L-seryl-[protein] + ATP = O-phospho-L-seryl-[protein] + ADP + H(+)</text>
        <dbReference type="Rhea" id="RHEA:17989"/>
        <dbReference type="Rhea" id="RHEA-COMP:9863"/>
        <dbReference type="Rhea" id="RHEA-COMP:11604"/>
        <dbReference type="ChEBI" id="CHEBI:15378"/>
        <dbReference type="ChEBI" id="CHEBI:29999"/>
        <dbReference type="ChEBI" id="CHEBI:30616"/>
        <dbReference type="ChEBI" id="CHEBI:83421"/>
        <dbReference type="ChEBI" id="CHEBI:456216"/>
        <dbReference type="EC" id="2.7.11.1"/>
    </reaction>
</comment>
<dbReference type="Gene3D" id="3.30.10.20">
    <property type="match status" value="3"/>
</dbReference>
<dbReference type="GO" id="GO:0007165">
    <property type="term" value="P:signal transduction"/>
    <property type="evidence" value="ECO:0007669"/>
    <property type="project" value="UniProtKB-ARBA"/>
</dbReference>
<evidence type="ECO:0000256" key="14">
    <source>
        <dbReference type="SAM" id="MobiDB-lite"/>
    </source>
</evidence>
<protein>
    <recommendedName>
        <fullName evidence="12">Serine/threonine-protein kinase PrkC</fullName>
        <ecNumber evidence="1">2.7.11.1</ecNumber>
    </recommendedName>
</protein>
<keyword evidence="3" id="KW-0309">Germination</keyword>
<dbReference type="InterPro" id="IPR017441">
    <property type="entry name" value="Protein_kinase_ATP_BS"/>
</dbReference>
<keyword evidence="5 13" id="KW-0547">Nucleotide-binding</keyword>
<dbReference type="FunFam" id="1.10.510.10:FF:000021">
    <property type="entry name" value="Serine/threonine protein kinase"/>
    <property type="match status" value="1"/>
</dbReference>
<evidence type="ECO:0000256" key="15">
    <source>
        <dbReference type="SAM" id="Phobius"/>
    </source>
</evidence>
<dbReference type="CDD" id="cd06577">
    <property type="entry name" value="PASTA_pknB"/>
    <property type="match status" value="3"/>
</dbReference>
<keyword evidence="19" id="KW-1185">Reference proteome</keyword>
<keyword evidence="8" id="KW-0735">Signal-anchor</keyword>
<dbReference type="PROSITE" id="PS51178">
    <property type="entry name" value="PASTA"/>
    <property type="match status" value="3"/>
</dbReference>
<evidence type="ECO:0000256" key="11">
    <source>
        <dbReference type="ARBA" id="ARBA00060432"/>
    </source>
</evidence>
<dbReference type="Gene3D" id="1.10.510.10">
    <property type="entry name" value="Transferase(Phosphotransferase) domain 1"/>
    <property type="match status" value="1"/>
</dbReference>
<comment type="catalytic activity">
    <reaction evidence="9">
        <text>L-threonyl-[protein] + ATP = O-phospho-L-threonyl-[protein] + ADP + H(+)</text>
        <dbReference type="Rhea" id="RHEA:46608"/>
        <dbReference type="Rhea" id="RHEA-COMP:11060"/>
        <dbReference type="Rhea" id="RHEA-COMP:11605"/>
        <dbReference type="ChEBI" id="CHEBI:15378"/>
        <dbReference type="ChEBI" id="CHEBI:30013"/>
        <dbReference type="ChEBI" id="CHEBI:30616"/>
        <dbReference type="ChEBI" id="CHEBI:61977"/>
        <dbReference type="ChEBI" id="CHEBI:456216"/>
        <dbReference type="EC" id="2.7.11.1"/>
    </reaction>
</comment>
<dbReference type="PANTHER" id="PTHR43289">
    <property type="entry name" value="MITOGEN-ACTIVATED PROTEIN KINASE KINASE KINASE 20-RELATED"/>
    <property type="match status" value="1"/>
</dbReference>
<dbReference type="InterPro" id="IPR000719">
    <property type="entry name" value="Prot_kinase_dom"/>
</dbReference>
<evidence type="ECO:0000256" key="1">
    <source>
        <dbReference type="ARBA" id="ARBA00012513"/>
    </source>
</evidence>
<dbReference type="SMART" id="SM00220">
    <property type="entry name" value="S_TKc"/>
    <property type="match status" value="1"/>
</dbReference>
<keyword evidence="15" id="KW-1133">Transmembrane helix</keyword>
<dbReference type="InterPro" id="IPR008271">
    <property type="entry name" value="Ser/Thr_kinase_AS"/>
</dbReference>
<keyword evidence="15" id="KW-0812">Transmembrane</keyword>
<feature type="domain" description="Protein kinase" evidence="16">
    <location>
        <begin position="10"/>
        <end position="272"/>
    </location>
</feature>
<dbReference type="InterPro" id="IPR011009">
    <property type="entry name" value="Kinase-like_dom_sf"/>
</dbReference>
<dbReference type="Pfam" id="PF00069">
    <property type="entry name" value="Pkinase"/>
    <property type="match status" value="1"/>
</dbReference>
<dbReference type="SUPFAM" id="SSF56112">
    <property type="entry name" value="Protein kinase-like (PK-like)"/>
    <property type="match status" value="1"/>
</dbReference>
<dbReference type="Gene3D" id="3.30.200.20">
    <property type="entry name" value="Phosphorylase Kinase, domain 1"/>
    <property type="match status" value="1"/>
</dbReference>
<keyword evidence="2" id="KW-0723">Serine/threonine-protein kinase</keyword>
<gene>
    <name evidence="18" type="primary">prkC</name>
    <name evidence="18" type="ORF">MM817_02463</name>
</gene>
<evidence type="ECO:0000313" key="18">
    <source>
        <dbReference type="EMBL" id="MCI0184168.1"/>
    </source>
</evidence>
<feature type="compositionally biased region" description="Low complexity" evidence="14">
    <location>
        <begin position="457"/>
        <end position="473"/>
    </location>
</feature>
<name>A0A9X1VDJ6_9BACL</name>
<dbReference type="Pfam" id="PF03793">
    <property type="entry name" value="PASTA"/>
    <property type="match status" value="3"/>
</dbReference>
<evidence type="ECO:0000256" key="2">
    <source>
        <dbReference type="ARBA" id="ARBA00022527"/>
    </source>
</evidence>